<dbReference type="InterPro" id="IPR045119">
    <property type="entry name" value="SUN1-5"/>
</dbReference>
<evidence type="ECO:0000256" key="6">
    <source>
        <dbReference type="SAM" id="Phobius"/>
    </source>
</evidence>
<dbReference type="PROSITE" id="PS51469">
    <property type="entry name" value="SUN"/>
    <property type="match status" value="1"/>
</dbReference>
<evidence type="ECO:0000256" key="3">
    <source>
        <dbReference type="ARBA" id="ARBA00022989"/>
    </source>
</evidence>
<keyword evidence="2 6" id="KW-0812">Transmembrane</keyword>
<dbReference type="PANTHER" id="PTHR12911:SF8">
    <property type="entry name" value="KLAROID PROTEIN-RELATED"/>
    <property type="match status" value="1"/>
</dbReference>
<dbReference type="InterPro" id="IPR012919">
    <property type="entry name" value="SUN_dom"/>
</dbReference>
<proteinExistence type="predicted"/>
<dbReference type="Gene3D" id="2.60.120.260">
    <property type="entry name" value="Galactose-binding domain-like"/>
    <property type="match status" value="1"/>
</dbReference>
<dbReference type="Pfam" id="PF07738">
    <property type="entry name" value="Sad1_UNC"/>
    <property type="match status" value="1"/>
</dbReference>
<reference evidence="8" key="1">
    <citation type="submission" date="2022-08" db="EMBL/GenBank/DDBJ databases">
        <title>Novel sulphate-reducing endosymbionts in the free-living metamonad Anaeramoeba.</title>
        <authorList>
            <person name="Jerlstrom-Hultqvist J."/>
            <person name="Cepicka I."/>
            <person name="Gallot-Lavallee L."/>
            <person name="Salas-Leiva D."/>
            <person name="Curtis B.A."/>
            <person name="Zahonova K."/>
            <person name="Pipaliya S."/>
            <person name="Dacks J."/>
            <person name="Roger A.J."/>
        </authorList>
    </citation>
    <scope>NUCLEOTIDE SEQUENCE</scope>
    <source>
        <strain evidence="8">Busselton2</strain>
    </source>
</reference>
<comment type="caution">
    <text evidence="8">The sequence shown here is derived from an EMBL/GenBank/DDBJ whole genome shotgun (WGS) entry which is preliminary data.</text>
</comment>
<accession>A0AAV7ZQ01</accession>
<organism evidence="8 9">
    <name type="scientific">Anaeramoeba flamelloides</name>
    <dbReference type="NCBI Taxonomy" id="1746091"/>
    <lineage>
        <taxon>Eukaryota</taxon>
        <taxon>Metamonada</taxon>
        <taxon>Anaeramoebidae</taxon>
        <taxon>Anaeramoeba</taxon>
    </lineage>
</organism>
<dbReference type="AlphaFoldDB" id="A0AAV7ZQ01"/>
<evidence type="ECO:0000313" key="9">
    <source>
        <dbReference type="Proteomes" id="UP001146793"/>
    </source>
</evidence>
<keyword evidence="4 6" id="KW-0472">Membrane</keyword>
<feature type="domain" description="SUN" evidence="7">
    <location>
        <begin position="349"/>
        <end position="512"/>
    </location>
</feature>
<feature type="region of interest" description="Disordered" evidence="5">
    <location>
        <begin position="168"/>
        <end position="211"/>
    </location>
</feature>
<evidence type="ECO:0000313" key="8">
    <source>
        <dbReference type="EMBL" id="KAJ3442577.1"/>
    </source>
</evidence>
<gene>
    <name evidence="8" type="ORF">M0812_12315</name>
</gene>
<keyword evidence="3 6" id="KW-1133">Transmembrane helix</keyword>
<dbReference type="GO" id="GO:0016020">
    <property type="term" value="C:membrane"/>
    <property type="evidence" value="ECO:0007669"/>
    <property type="project" value="UniProtKB-SubCell"/>
</dbReference>
<evidence type="ECO:0000256" key="5">
    <source>
        <dbReference type="SAM" id="MobiDB-lite"/>
    </source>
</evidence>
<name>A0AAV7ZQ01_9EUKA</name>
<evidence type="ECO:0000256" key="2">
    <source>
        <dbReference type="ARBA" id="ARBA00022692"/>
    </source>
</evidence>
<evidence type="ECO:0000259" key="7">
    <source>
        <dbReference type="PROSITE" id="PS51469"/>
    </source>
</evidence>
<protein>
    <submittedName>
        <fullName evidence="8">Klaroid isoform a-related</fullName>
    </submittedName>
</protein>
<dbReference type="EMBL" id="JANTQA010000026">
    <property type="protein sequence ID" value="KAJ3442577.1"/>
    <property type="molecule type" value="Genomic_DNA"/>
</dbReference>
<dbReference type="GO" id="GO:0005635">
    <property type="term" value="C:nuclear envelope"/>
    <property type="evidence" value="ECO:0007669"/>
    <property type="project" value="TreeGrafter"/>
</dbReference>
<dbReference type="Proteomes" id="UP001146793">
    <property type="component" value="Unassembled WGS sequence"/>
</dbReference>
<sequence>MKQKTEAGFNETEDHFLNKTWQLIQKVFYFLCRETIFIVVLILSSIWSIFLGIFAFIEMIFFLDLYVLAKVRNLISILLFDPSNVGKKKIKKSLFLFILLIPIGFVMVKNHEKILLYNSDLKNWMSLDETEIFRKTYQNEIGNLKSTVKNEISVLLKKQLEELELKKEKEKNQQLEKEKEKEKEKETKMEREREKQKEKEKEREKERERENMYSDIPELSTFLPKYKIPNLISQIMNRPEIQNKVELLRKQSNRKNDNIRDLLQPIIADFLSAEDFQNSLCQLQGFSFSFLDTISNEITEHLVPYLVYGQSAEDEFLSSDLLDQLKKRTAQIIQDTDETLVDYASINLGAKVIKEHSSATYKEAQPITKPLQWINSKLSTYPKHETALDSSLRLGDCWPLPGSNGNLTVELANTISIDSFAIDHSLETKYEKNSSAPKNFRIFYYDLHDKYLQSPKLILNNEFDFDSGFSKKIYYQGKKEIITRVIKLEILDNYGNQNWTCLYRFRVYGFPISS</sequence>
<evidence type="ECO:0000256" key="4">
    <source>
        <dbReference type="ARBA" id="ARBA00023136"/>
    </source>
</evidence>
<evidence type="ECO:0000256" key="1">
    <source>
        <dbReference type="ARBA" id="ARBA00004370"/>
    </source>
</evidence>
<feature type="transmembrane region" description="Helical" evidence="6">
    <location>
        <begin position="36"/>
        <end position="69"/>
    </location>
</feature>
<comment type="subcellular location">
    <subcellularLocation>
        <location evidence="1">Membrane</location>
    </subcellularLocation>
</comment>
<dbReference type="GO" id="GO:0043495">
    <property type="term" value="F:protein-membrane adaptor activity"/>
    <property type="evidence" value="ECO:0007669"/>
    <property type="project" value="TreeGrafter"/>
</dbReference>
<dbReference type="PANTHER" id="PTHR12911">
    <property type="entry name" value="SAD1/UNC-84-LIKE PROTEIN-RELATED"/>
    <property type="match status" value="1"/>
</dbReference>
<feature type="transmembrane region" description="Helical" evidence="6">
    <location>
        <begin position="90"/>
        <end position="108"/>
    </location>
</feature>